<keyword evidence="2" id="KW-0812">Transmembrane</keyword>
<protein>
    <submittedName>
        <fullName evidence="3">Uncharacterized protein</fullName>
    </submittedName>
</protein>
<feature type="region of interest" description="Disordered" evidence="1">
    <location>
        <begin position="133"/>
        <end position="174"/>
    </location>
</feature>
<reference evidence="3 4" key="1">
    <citation type="submission" date="2018-03" db="EMBL/GenBank/DDBJ databases">
        <title>Pantoea intestinalis SRCM103226 isolated form the mealworm.</title>
        <authorList>
            <person name="Jeong D.-Y."/>
            <person name="Kim J.W."/>
        </authorList>
    </citation>
    <scope>NUCLEOTIDE SEQUENCE [LARGE SCALE GENOMIC DNA]</scope>
    <source>
        <strain evidence="3 4">SRCM103226</strain>
    </source>
</reference>
<dbReference type="EMBL" id="CP028271">
    <property type="protein sequence ID" value="QHM71896.1"/>
    <property type="molecule type" value="Genomic_DNA"/>
</dbReference>
<keyword evidence="2" id="KW-1133">Transmembrane helix</keyword>
<dbReference type="KEGG" id="mint:C7M51_02189"/>
<dbReference type="RefSeq" id="WP_160621823.1">
    <property type="nucleotide sequence ID" value="NZ_CP028271.1"/>
</dbReference>
<keyword evidence="2" id="KW-0472">Membrane</keyword>
<dbReference type="OrthoDB" id="6158985at2"/>
<feature type="compositionally biased region" description="Pro residues" evidence="1">
    <location>
        <begin position="154"/>
        <end position="172"/>
    </location>
</feature>
<dbReference type="AlphaFoldDB" id="A0A6P1PZ29"/>
<keyword evidence="4" id="KW-1185">Reference proteome</keyword>
<organism evidence="3 4">
    <name type="scientific">Mixta intestinalis</name>
    <dbReference type="NCBI Taxonomy" id="1615494"/>
    <lineage>
        <taxon>Bacteria</taxon>
        <taxon>Pseudomonadati</taxon>
        <taxon>Pseudomonadota</taxon>
        <taxon>Gammaproteobacteria</taxon>
        <taxon>Enterobacterales</taxon>
        <taxon>Erwiniaceae</taxon>
        <taxon>Mixta</taxon>
    </lineage>
</organism>
<proteinExistence type="predicted"/>
<evidence type="ECO:0000313" key="3">
    <source>
        <dbReference type="EMBL" id="QHM71896.1"/>
    </source>
</evidence>
<evidence type="ECO:0000256" key="2">
    <source>
        <dbReference type="SAM" id="Phobius"/>
    </source>
</evidence>
<name>A0A6P1PZ29_9GAMM</name>
<feature type="transmembrane region" description="Helical" evidence="2">
    <location>
        <begin position="183"/>
        <end position="202"/>
    </location>
</feature>
<gene>
    <name evidence="3" type="ORF">C7M51_02189</name>
</gene>
<accession>A0A6P1PZ29</accession>
<dbReference type="Proteomes" id="UP000464053">
    <property type="component" value="Chromosome"/>
</dbReference>
<evidence type="ECO:0000313" key="4">
    <source>
        <dbReference type="Proteomes" id="UP000464053"/>
    </source>
</evidence>
<sequence>MIKPELKALNPVVPGYAQLILRAWKGGTEGVTISVLRNQDNLYLDGNGQWGSGEVFLALPTLMLEEGVPGVQIGPSLLDPLLANRQAAYRITIKDEATRDAGILMMSDGLLTSQAGGENPLPVNVHTLNDAPVQQPEAPLPEPVTEPEPEPESEPQPAPQPQPELQPLPAAAPSPAAAKKSGALLLIILCLLIIAVALWWFLRAPETPAPVAAVPVPAPAAPVVTKVSGPCGDDLMSSLSELEFVKGCLRSQPSSARLLEVITKAKADKHCAIAQRLYAYKAQAGDTQMAMRYAQEYDPQTAEADGCFSPDVPTAIYWYEAVVNQDAQNKEAKARIAELKK</sequence>
<evidence type="ECO:0000256" key="1">
    <source>
        <dbReference type="SAM" id="MobiDB-lite"/>
    </source>
</evidence>